<dbReference type="SMART" id="SM00325">
    <property type="entry name" value="RhoGEF"/>
    <property type="match status" value="1"/>
</dbReference>
<feature type="compositionally biased region" description="Pro residues" evidence="3">
    <location>
        <begin position="1169"/>
        <end position="1185"/>
    </location>
</feature>
<feature type="region of interest" description="Disordered" evidence="3">
    <location>
        <begin position="1064"/>
        <end position="1096"/>
    </location>
</feature>
<dbReference type="Pfam" id="PF00617">
    <property type="entry name" value="RasGEF"/>
    <property type="match status" value="1"/>
</dbReference>
<dbReference type="Pfam" id="PF00621">
    <property type="entry name" value="RhoGEF"/>
    <property type="match status" value="1"/>
</dbReference>
<dbReference type="GO" id="GO:0005085">
    <property type="term" value="F:guanyl-nucleotide exchange factor activity"/>
    <property type="evidence" value="ECO:0007669"/>
    <property type="project" value="UniProtKB-KW"/>
</dbReference>
<dbReference type="SMART" id="SM00233">
    <property type="entry name" value="PH"/>
    <property type="match status" value="1"/>
</dbReference>
<dbReference type="PROSITE" id="PS00720">
    <property type="entry name" value="RASGEF"/>
    <property type="match status" value="1"/>
</dbReference>
<dbReference type="CDD" id="cd06224">
    <property type="entry name" value="REM"/>
    <property type="match status" value="1"/>
</dbReference>
<evidence type="ECO:0000256" key="3">
    <source>
        <dbReference type="SAM" id="MobiDB-lite"/>
    </source>
</evidence>
<keyword evidence="9" id="KW-1185">Reference proteome</keyword>
<dbReference type="CDD" id="cd22914">
    <property type="entry name" value="HFD_SOS1_rpt1"/>
    <property type="match status" value="1"/>
</dbReference>
<evidence type="ECO:0000259" key="7">
    <source>
        <dbReference type="PROSITE" id="PS50212"/>
    </source>
</evidence>
<feature type="region of interest" description="Disordered" evidence="3">
    <location>
        <begin position="1257"/>
        <end position="1282"/>
    </location>
</feature>
<dbReference type="SMART" id="SM00414">
    <property type="entry name" value="H2A"/>
    <property type="match status" value="1"/>
</dbReference>
<gene>
    <name evidence="8" type="ORF">ACJMK2_036337</name>
</gene>
<accession>A0ABD3WIN4</accession>
<comment type="caution">
    <text evidence="8">The sequence shown here is derived from an EMBL/GenBank/DDBJ whole genome shotgun (WGS) entry which is preliminary data.</text>
</comment>
<dbReference type="SUPFAM" id="SSF48366">
    <property type="entry name" value="Ras GEF"/>
    <property type="match status" value="1"/>
</dbReference>
<reference evidence="8 9" key="1">
    <citation type="submission" date="2024-11" db="EMBL/GenBank/DDBJ databases">
        <title>Chromosome-level genome assembly of the freshwater bivalve Anodonta woodiana.</title>
        <authorList>
            <person name="Chen X."/>
        </authorList>
    </citation>
    <scope>NUCLEOTIDE SEQUENCE [LARGE SCALE GENOMIC DNA]</scope>
    <source>
        <strain evidence="8">MN2024</strain>
        <tissue evidence="8">Gills</tissue>
    </source>
</reference>
<dbReference type="PROSITE" id="PS50010">
    <property type="entry name" value="DH_2"/>
    <property type="match status" value="1"/>
</dbReference>
<dbReference type="CDD" id="cd01261">
    <property type="entry name" value="PH_SOS"/>
    <property type="match status" value="1"/>
</dbReference>
<dbReference type="Gene3D" id="1.10.20.10">
    <property type="entry name" value="Histone, subunit A"/>
    <property type="match status" value="1"/>
</dbReference>
<dbReference type="PANTHER" id="PTHR23113">
    <property type="entry name" value="GUANINE NUCLEOTIDE EXCHANGE FACTOR"/>
    <property type="match status" value="1"/>
</dbReference>
<dbReference type="Gene3D" id="2.30.29.30">
    <property type="entry name" value="Pleckstrin-homology domain (PH domain)/Phosphotyrosine-binding domain (PTB)"/>
    <property type="match status" value="1"/>
</dbReference>
<name>A0ABD3WIN4_SINWO</name>
<feature type="domain" description="DH" evidence="6">
    <location>
        <begin position="207"/>
        <end position="394"/>
    </location>
</feature>
<dbReference type="InterPro" id="IPR001849">
    <property type="entry name" value="PH_domain"/>
</dbReference>
<feature type="domain" description="PH" evidence="4">
    <location>
        <begin position="445"/>
        <end position="551"/>
    </location>
</feature>
<dbReference type="Gene3D" id="1.20.870.10">
    <property type="entry name" value="Son of sevenless (SoS) protein Chain: S domain 1"/>
    <property type="match status" value="1"/>
</dbReference>
<evidence type="ECO:0000313" key="9">
    <source>
        <dbReference type="Proteomes" id="UP001634394"/>
    </source>
</evidence>
<dbReference type="InterPro" id="IPR009072">
    <property type="entry name" value="Histone-fold"/>
</dbReference>
<evidence type="ECO:0000256" key="2">
    <source>
        <dbReference type="PROSITE-ProRule" id="PRU00168"/>
    </source>
</evidence>
<dbReference type="Gene3D" id="1.20.900.10">
    <property type="entry name" value="Dbl homology (DH) domain"/>
    <property type="match status" value="1"/>
</dbReference>
<dbReference type="InterPro" id="IPR008937">
    <property type="entry name" value="Ras-like_GEF"/>
</dbReference>
<feature type="domain" description="N-terminal Ras-GEF" evidence="7">
    <location>
        <begin position="602"/>
        <end position="746"/>
    </location>
</feature>
<feature type="domain" description="Ras-GEF" evidence="5">
    <location>
        <begin position="781"/>
        <end position="1021"/>
    </location>
</feature>
<dbReference type="SMART" id="SM00147">
    <property type="entry name" value="RasGEF"/>
    <property type="match status" value="1"/>
</dbReference>
<dbReference type="InterPro" id="IPR023578">
    <property type="entry name" value="Ras_GEF_dom_sf"/>
</dbReference>
<organism evidence="8 9">
    <name type="scientific">Sinanodonta woodiana</name>
    <name type="common">Chinese pond mussel</name>
    <name type="synonym">Anodonta woodiana</name>
    <dbReference type="NCBI Taxonomy" id="1069815"/>
    <lineage>
        <taxon>Eukaryota</taxon>
        <taxon>Metazoa</taxon>
        <taxon>Spiralia</taxon>
        <taxon>Lophotrochozoa</taxon>
        <taxon>Mollusca</taxon>
        <taxon>Bivalvia</taxon>
        <taxon>Autobranchia</taxon>
        <taxon>Heteroconchia</taxon>
        <taxon>Palaeoheterodonta</taxon>
        <taxon>Unionida</taxon>
        <taxon>Unionoidea</taxon>
        <taxon>Unionidae</taxon>
        <taxon>Unioninae</taxon>
        <taxon>Sinanodonta</taxon>
    </lineage>
</organism>
<dbReference type="InterPro" id="IPR001895">
    <property type="entry name" value="RASGEF_cat_dom"/>
</dbReference>
<dbReference type="PROSITE" id="PS50009">
    <property type="entry name" value="RASGEF_CAT"/>
    <property type="match status" value="1"/>
</dbReference>
<dbReference type="Gene3D" id="6.10.250.3060">
    <property type="match status" value="1"/>
</dbReference>
<dbReference type="FunFam" id="1.10.20.10:FF:000029">
    <property type="entry name" value="son of sevenless homolog 1 isoform X1"/>
    <property type="match status" value="1"/>
</dbReference>
<dbReference type="EMBL" id="JBJQND010000006">
    <property type="protein sequence ID" value="KAL3873191.1"/>
    <property type="molecule type" value="Genomic_DNA"/>
</dbReference>
<dbReference type="Pfam" id="PF00618">
    <property type="entry name" value="RasGEF_N"/>
    <property type="match status" value="1"/>
</dbReference>
<dbReference type="InterPro" id="IPR019804">
    <property type="entry name" value="Ras_G-nucl-exch_fac_CS"/>
</dbReference>
<dbReference type="InterPro" id="IPR000651">
    <property type="entry name" value="Ras-like_Gua-exchang_fac_N"/>
</dbReference>
<dbReference type="PROSITE" id="PS50003">
    <property type="entry name" value="PH_DOMAIN"/>
    <property type="match status" value="1"/>
</dbReference>
<dbReference type="CDD" id="cd22915">
    <property type="entry name" value="HFD_SOS1_rpt2"/>
    <property type="match status" value="1"/>
</dbReference>
<dbReference type="SUPFAM" id="SSF48065">
    <property type="entry name" value="DBL homology domain (DH-domain)"/>
    <property type="match status" value="1"/>
</dbReference>
<feature type="compositionally biased region" description="Basic residues" evidence="3">
    <location>
        <begin position="1273"/>
        <end position="1282"/>
    </location>
</feature>
<dbReference type="Proteomes" id="UP001634394">
    <property type="component" value="Unassembled WGS sequence"/>
</dbReference>
<evidence type="ECO:0000259" key="4">
    <source>
        <dbReference type="PROSITE" id="PS50003"/>
    </source>
</evidence>
<dbReference type="InterPro" id="IPR055251">
    <property type="entry name" value="SOS1_NGEF_PH"/>
</dbReference>
<evidence type="ECO:0008006" key="10">
    <source>
        <dbReference type="Google" id="ProtNLM"/>
    </source>
</evidence>
<evidence type="ECO:0000256" key="1">
    <source>
        <dbReference type="ARBA" id="ARBA00022658"/>
    </source>
</evidence>
<dbReference type="InterPro" id="IPR002119">
    <property type="entry name" value="Histone_H2A"/>
</dbReference>
<dbReference type="InterPro" id="IPR000219">
    <property type="entry name" value="DH_dom"/>
</dbReference>
<dbReference type="Gene3D" id="1.10.840.10">
    <property type="entry name" value="Ras guanine-nucleotide exchange factors catalytic domain"/>
    <property type="match status" value="1"/>
</dbReference>
<dbReference type="CDD" id="cd00155">
    <property type="entry name" value="RasGEF"/>
    <property type="match status" value="1"/>
</dbReference>
<keyword evidence="1 2" id="KW-0344">Guanine-nucleotide releasing factor</keyword>
<dbReference type="PANTHER" id="PTHR23113:SF363">
    <property type="entry name" value="PROTEIN SON OF SEVENLESS"/>
    <property type="match status" value="1"/>
</dbReference>
<feature type="compositionally biased region" description="Low complexity" evidence="3">
    <location>
        <begin position="1198"/>
        <end position="1214"/>
    </location>
</feature>
<sequence length="1282" mass="147327">MFPTSSSSDSFSYDFFSEENLPKWKGIFLQTLNVVHHQTHPSLSAKEDALEYIETLILQLLATLCACEPHTVPDVEERVQKTFPDPIDKWAIRDAQGAIEKVDNRNKKHSPLVLPVEKIHPLLVKEVLGYRIDQTVTVYIVAVLEYIAADILKLTGNYVKNIKHSEITSQDIKVAICADQVLMDMFSQEEEVSLPLVEEPTRQESLSYEGIVKDFILEENQFMRDLNMIIKVFRIPFVKHFPRSKDLEVIFSNITDVYTFTANLLASVEEQVEIAAENEAPTVGICFQDMAEDMAFNCYEKYVEDMLAPRGKERLHTLLQREDISKTLMEDGHGFKDAMKYVLPKLLLGPIHHCLHYFEVLKALINCSASEEDRDCLEQADGLLTALKVMLEKKITGSFLKKKPWEISLRLQGRTGRQAVVQKMYELQKSIDGWEGKDIWQSCSEFIIDGVLNKHMKGKTTERHVFLFDSLIILCKPNMRRASVTGPQGEYKLKEKFYLRKVEIRDKDDIEDYKNAFEIQAKDHPNNSIILVAKSAEEKSNWMAALITLQTRSMLERRLDAVLKEEEKQTPLRLPPPEHYRFAIEDSEENIVFEENQQSSVESPLIKGGTLLKLVERLTYHMYADPKFVRTFLTTYRSFCSPQNLLDLLIERFEIHEPLVDQPIEEEGQNDTLMIRDDIKRFRKEYVKPVQFRVVNVLRHWVDHHFYDFERDQGLLHKLKEFLDTVKGKAMRKMADSILNVIQRRMECPGSEREFTYQKPPPPTEVHLTRQKENFDVLTLHPIEIARQITLLEFDLYRAVQPSELVGSVWMKADKYKTSPNLLKMIEFSNMFTFWLEKCIIEAENLEERVAIVCRCIEIMTVCQELNNFNAVLEIVSALNSAPVHRLEHTFSEVPHRFMKVLNEAKELNSDHFKKYTEKLRSINPPCVPFLGMYLTNIIYIEEGNPDFLPRRTEGLINFSKRRKIAENTGEIQQYQNQPYCLTVDSDIRDFLENLRPLEEFKDEKEFNDYLYTKSLEIEPRGCKQPPKFARKTQYSLKSPGTKPMSRHSAITSRSHTFTFSPFAGGYTRMEEDQDGSSLNNCTTPPTPTTPISPSATSLASDAVFANVNIGQGNLSTNTSNVPTGDLISLVSSIGDEESVGQLQPPPLPPRRRNRDSTNSDVFMRSSSPLPPQLPPRTDQPPPVPPRRESSHSTFHTLPRPHSVSHPSPSPTLSQSRSVVQSYTESMLFSGTSHNFSATLPRYGDRDSTHIANLFNSNGASEEIPQLPPRTYRSQHSRKKST</sequence>
<dbReference type="Pfam" id="PF22697">
    <property type="entry name" value="SOS1_NGEF_PH"/>
    <property type="match status" value="1"/>
</dbReference>
<protein>
    <recommendedName>
        <fullName evidence="10">Son of sevenless homolog 2</fullName>
    </recommendedName>
</protein>
<dbReference type="InterPro" id="IPR036964">
    <property type="entry name" value="RASGEF_cat_dom_sf"/>
</dbReference>
<dbReference type="PROSITE" id="PS50212">
    <property type="entry name" value="RASGEF_NTER"/>
    <property type="match status" value="1"/>
</dbReference>
<dbReference type="InterPro" id="IPR035899">
    <property type="entry name" value="DBL_dom_sf"/>
</dbReference>
<proteinExistence type="predicted"/>
<dbReference type="SUPFAM" id="SSF47113">
    <property type="entry name" value="Histone-fold"/>
    <property type="match status" value="1"/>
</dbReference>
<evidence type="ECO:0000259" key="5">
    <source>
        <dbReference type="PROSITE" id="PS50009"/>
    </source>
</evidence>
<evidence type="ECO:0000313" key="8">
    <source>
        <dbReference type="EMBL" id="KAL3873191.1"/>
    </source>
</evidence>
<feature type="region of interest" description="Disordered" evidence="3">
    <location>
        <begin position="1135"/>
        <end position="1219"/>
    </location>
</feature>
<evidence type="ECO:0000259" key="6">
    <source>
        <dbReference type="PROSITE" id="PS50010"/>
    </source>
</evidence>
<dbReference type="SMART" id="SM00229">
    <property type="entry name" value="RasGEFN"/>
    <property type="match status" value="1"/>
</dbReference>
<dbReference type="InterPro" id="IPR011993">
    <property type="entry name" value="PH-like_dom_sf"/>
</dbReference>
<dbReference type="SUPFAM" id="SSF50729">
    <property type="entry name" value="PH domain-like"/>
    <property type="match status" value="1"/>
</dbReference>